<evidence type="ECO:0000256" key="1">
    <source>
        <dbReference type="ARBA" id="ARBA00022729"/>
    </source>
</evidence>
<name>A0A382XKU3_9ZZZZ</name>
<feature type="domain" description="Dienelactone hydrolase" evidence="2">
    <location>
        <begin position="74"/>
        <end position="192"/>
    </location>
</feature>
<dbReference type="PANTHER" id="PTHR43037:SF1">
    <property type="entry name" value="BLL1128 PROTEIN"/>
    <property type="match status" value="1"/>
</dbReference>
<feature type="non-terminal residue" evidence="3">
    <location>
        <position position="1"/>
    </location>
</feature>
<dbReference type="Gene3D" id="3.40.50.1820">
    <property type="entry name" value="alpha/beta hydrolase"/>
    <property type="match status" value="1"/>
</dbReference>
<gene>
    <name evidence="3" type="ORF">METZ01_LOCUS424606</name>
</gene>
<organism evidence="3">
    <name type="scientific">marine metagenome</name>
    <dbReference type="NCBI Taxonomy" id="408172"/>
    <lineage>
        <taxon>unclassified sequences</taxon>
        <taxon>metagenomes</taxon>
        <taxon>ecological metagenomes</taxon>
    </lineage>
</organism>
<dbReference type="InterPro" id="IPR029058">
    <property type="entry name" value="AB_hydrolase_fold"/>
</dbReference>
<dbReference type="AlphaFoldDB" id="A0A382XKU3"/>
<evidence type="ECO:0000313" key="3">
    <source>
        <dbReference type="EMBL" id="SVD71752.1"/>
    </source>
</evidence>
<dbReference type="InterPro" id="IPR050955">
    <property type="entry name" value="Plant_Biomass_Hydrol_Est"/>
</dbReference>
<evidence type="ECO:0000259" key="2">
    <source>
        <dbReference type="Pfam" id="PF01738"/>
    </source>
</evidence>
<dbReference type="GO" id="GO:0016787">
    <property type="term" value="F:hydrolase activity"/>
    <property type="evidence" value="ECO:0007669"/>
    <property type="project" value="InterPro"/>
</dbReference>
<dbReference type="Pfam" id="PF01738">
    <property type="entry name" value="DLH"/>
    <property type="match status" value="1"/>
</dbReference>
<dbReference type="PANTHER" id="PTHR43037">
    <property type="entry name" value="UNNAMED PRODUCT-RELATED"/>
    <property type="match status" value="1"/>
</dbReference>
<dbReference type="InterPro" id="IPR002925">
    <property type="entry name" value="Dienelactn_hydro"/>
</dbReference>
<proteinExistence type="predicted"/>
<sequence length="227" mass="25501">KTEFKAPSGNVLRYAIMKPEKVKTEETYPLVISLHGSGGRGNNNWERNCHANVALGKSERRKQYPCYVIAPTVKKSQRWNGETLKTLFELISSLQTKHAIDPDRIYVTGQSMGGYGTFAAITLRPKLFAAAAPVCGGGQTELAKQIAQIPIWVFHGAKDPTVPVERSREMVEALKKAGGTPTYTEYPDVRHNAWTRAYEDNKFWKWLFSQYRKHGGKTSEELKAQGK</sequence>
<dbReference type="EMBL" id="UINC01168631">
    <property type="protein sequence ID" value="SVD71752.1"/>
    <property type="molecule type" value="Genomic_DNA"/>
</dbReference>
<protein>
    <recommendedName>
        <fullName evidence="2">Dienelactone hydrolase domain-containing protein</fullName>
    </recommendedName>
</protein>
<keyword evidence="1" id="KW-0732">Signal</keyword>
<accession>A0A382XKU3</accession>
<dbReference type="SUPFAM" id="SSF53474">
    <property type="entry name" value="alpha/beta-Hydrolases"/>
    <property type="match status" value="1"/>
</dbReference>
<reference evidence="3" key="1">
    <citation type="submission" date="2018-05" db="EMBL/GenBank/DDBJ databases">
        <authorList>
            <person name="Lanie J.A."/>
            <person name="Ng W.-L."/>
            <person name="Kazmierczak K.M."/>
            <person name="Andrzejewski T.M."/>
            <person name="Davidsen T.M."/>
            <person name="Wayne K.J."/>
            <person name="Tettelin H."/>
            <person name="Glass J.I."/>
            <person name="Rusch D."/>
            <person name="Podicherti R."/>
            <person name="Tsui H.-C.T."/>
            <person name="Winkler M.E."/>
        </authorList>
    </citation>
    <scope>NUCLEOTIDE SEQUENCE</scope>
</reference>